<evidence type="ECO:0000313" key="2">
    <source>
        <dbReference type="EMBL" id="AVM01248.1"/>
    </source>
</evidence>
<reference evidence="2 3" key="1">
    <citation type="submission" date="2018-03" db="EMBL/GenBank/DDBJ databases">
        <title>Characteristics and genome of n-alkane degrading marine bacteria Gordonia iterans isolated from crude oil contaminated in Tae-an, South Korea.</title>
        <authorList>
            <person name="Lee S.-S."/>
            <person name="Kim H."/>
        </authorList>
    </citation>
    <scope>NUCLEOTIDE SEQUENCE [LARGE SCALE GENOMIC DNA]</scope>
    <source>
        <strain evidence="2 3">Co17</strain>
    </source>
</reference>
<dbReference type="OrthoDB" id="3534574at2"/>
<evidence type="ECO:0000259" key="1">
    <source>
        <dbReference type="Pfam" id="PF08044"/>
    </source>
</evidence>
<gene>
    <name evidence="2" type="ORF">C6V83_14325</name>
</gene>
<dbReference type="EMBL" id="CP027433">
    <property type="protein sequence ID" value="AVM01248.1"/>
    <property type="molecule type" value="Genomic_DNA"/>
</dbReference>
<evidence type="ECO:0000313" key="3">
    <source>
        <dbReference type="Proteomes" id="UP000239814"/>
    </source>
</evidence>
<organism evidence="2 3">
    <name type="scientific">Gordonia iterans</name>
    <dbReference type="NCBI Taxonomy" id="1004901"/>
    <lineage>
        <taxon>Bacteria</taxon>
        <taxon>Bacillati</taxon>
        <taxon>Actinomycetota</taxon>
        <taxon>Actinomycetes</taxon>
        <taxon>Mycobacteriales</taxon>
        <taxon>Gordoniaceae</taxon>
        <taxon>Gordonia</taxon>
    </lineage>
</organism>
<keyword evidence="3" id="KW-1185">Reference proteome</keyword>
<name>A0A2S0KHS4_9ACTN</name>
<dbReference type="PANTHER" id="PTHR40763">
    <property type="entry name" value="MEMBRANE PROTEIN-RELATED"/>
    <property type="match status" value="1"/>
</dbReference>
<protein>
    <submittedName>
        <fullName evidence="2">DUF1707 domain-containing protein</fullName>
    </submittedName>
</protein>
<feature type="domain" description="DUF1707" evidence="1">
    <location>
        <begin position="10"/>
        <end position="62"/>
    </location>
</feature>
<sequence length="193" mass="20795">MTDMPSDDNIRIGTPEREHVVRVLNDAFAAGYLDIDEFEERTGAVYLARTRGELQPLLEDLPNGQALFAAPAPATGRPAAPPVPVDIDWETVKRKGSWRMPAALSVTGSMGTLVLDFTRAQFDTLMVEVQLQVSVSTVKIKLGPDQEIRYAGLTKTGWSTIKDKAGPPVRRGGHVITLSGAVSAASSVVIKRA</sequence>
<dbReference type="KEGG" id="git:C6V83_14325"/>
<dbReference type="PANTHER" id="PTHR40763:SF5">
    <property type="entry name" value="MEMBRANE PROTEIN"/>
    <property type="match status" value="1"/>
</dbReference>
<dbReference type="Proteomes" id="UP000239814">
    <property type="component" value="Chromosome"/>
</dbReference>
<dbReference type="InterPro" id="IPR012551">
    <property type="entry name" value="DUF1707_SHOCT-like"/>
</dbReference>
<dbReference type="Pfam" id="PF08044">
    <property type="entry name" value="DUF1707"/>
    <property type="match status" value="1"/>
</dbReference>
<proteinExistence type="predicted"/>
<dbReference type="AlphaFoldDB" id="A0A2S0KHS4"/>
<accession>A0A2S0KHS4</accession>